<evidence type="ECO:0000256" key="1">
    <source>
        <dbReference type="SAM" id="SignalP"/>
    </source>
</evidence>
<keyword evidence="1" id="KW-0732">Signal</keyword>
<evidence type="ECO:0000313" key="3">
    <source>
        <dbReference type="Proteomes" id="UP001501746"/>
    </source>
</evidence>
<feature type="chain" id="PRO_5046731753" evidence="1">
    <location>
        <begin position="31"/>
        <end position="686"/>
    </location>
</feature>
<reference evidence="2 3" key="1">
    <citation type="journal article" date="2019" name="Int. J. Syst. Evol. Microbiol.">
        <title>The Global Catalogue of Microorganisms (GCM) 10K type strain sequencing project: providing services to taxonomists for standard genome sequencing and annotation.</title>
        <authorList>
            <consortium name="The Broad Institute Genomics Platform"/>
            <consortium name="The Broad Institute Genome Sequencing Center for Infectious Disease"/>
            <person name="Wu L."/>
            <person name="Ma J."/>
        </authorList>
    </citation>
    <scope>NUCLEOTIDE SEQUENCE [LARGE SCALE GENOMIC DNA]</scope>
    <source>
        <strain evidence="2 3">JCM 14323</strain>
    </source>
</reference>
<organism evidence="2 3">
    <name type="scientific">Agromyces salentinus</name>
    <dbReference type="NCBI Taxonomy" id="269421"/>
    <lineage>
        <taxon>Bacteria</taxon>
        <taxon>Bacillati</taxon>
        <taxon>Actinomycetota</taxon>
        <taxon>Actinomycetes</taxon>
        <taxon>Micrococcales</taxon>
        <taxon>Microbacteriaceae</taxon>
        <taxon>Agromyces</taxon>
    </lineage>
</organism>
<sequence length="686" mass="74383">MRILTQRRLGAVTAAVAIVGMVAVAAPAHAAGGNGPGQGGDGNQGGKDRSLTVVVAPNGTQGAPAGDIVVTSIDAAKSVVKNKGKKQDVTVLLDGGVYELEQPLEFGPKDGGQNGHTVTWTSAPGEQAVLSGGSAVTGWTLHDAEQNIWVADVAPGTQSRQLYVDGTPAKRTQLQLGVDKKDRAHLTWTEQGLTLNDDRFGDLSALGNQSDLEVVSMGSFTDRISPVESITGNEIAMVQPAWQNNNFGYDTLKSPYNRGAIYLANAYEFFANPGEWYLDSPAGKVFYQAEPGASMEGLDVRLPRLETLVEIGGTYDRPVTGLDFTGIRFTDTTWMRPSSEQGYADQQSGAHMVGQYEPPADYLETCQDGCPEFEESRNEWWQIPAAVQVSAASDVAFEGNEFEQLGSVGLGIGMDPNAHETGVGYGASDIEVLGNTFSDLAGSGIVVGGIQPDAHHPSDPRMTVQDITIEDNTITRIGQGYRDSAGVLSTYVTRAEISHNTLTDLPYDGIDIGWGWGINDPGGNQYYKDAGLFEYQPVYETPTTFRDNHVAYNLIYDTKNEMHDGGSIYTLSAAPGTVIERNYIYDSRETFGMLIDQGSRYIEVRENVILDSSRYIYVNADTNGPEIFNTLDLTFTSNWWTGGRERYVRFPEYFTTWTDNVELNGVPQEQWPDAAKQVMAEAGARG</sequence>
<protein>
    <submittedName>
        <fullName evidence="2">RICIN domain-containing protein</fullName>
    </submittedName>
</protein>
<dbReference type="EMBL" id="BAAANK010000001">
    <property type="protein sequence ID" value="GAA1824160.1"/>
    <property type="molecule type" value="Genomic_DNA"/>
</dbReference>
<evidence type="ECO:0000313" key="2">
    <source>
        <dbReference type="EMBL" id="GAA1824160.1"/>
    </source>
</evidence>
<dbReference type="Gene3D" id="2.160.20.10">
    <property type="entry name" value="Single-stranded right-handed beta-helix, Pectin lyase-like"/>
    <property type="match status" value="2"/>
</dbReference>
<comment type="caution">
    <text evidence="2">The sequence shown here is derived from an EMBL/GenBank/DDBJ whole genome shotgun (WGS) entry which is preliminary data.</text>
</comment>
<dbReference type="SMART" id="SM00710">
    <property type="entry name" value="PbH1"/>
    <property type="match status" value="6"/>
</dbReference>
<proteinExistence type="predicted"/>
<feature type="signal peptide" evidence="1">
    <location>
        <begin position="1"/>
        <end position="30"/>
    </location>
</feature>
<accession>A0ABN2MGF9</accession>
<dbReference type="InterPro" id="IPR006626">
    <property type="entry name" value="PbH1"/>
</dbReference>
<gene>
    <name evidence="2" type="ORF">GCM10009750_03630</name>
</gene>
<dbReference type="PANTHER" id="PTHR36453">
    <property type="entry name" value="SECRETED PROTEIN-RELATED"/>
    <property type="match status" value="1"/>
</dbReference>
<dbReference type="InterPro" id="IPR011050">
    <property type="entry name" value="Pectin_lyase_fold/virulence"/>
</dbReference>
<dbReference type="Proteomes" id="UP001501746">
    <property type="component" value="Unassembled WGS sequence"/>
</dbReference>
<dbReference type="RefSeq" id="WP_157425875.1">
    <property type="nucleotide sequence ID" value="NZ_BAAANK010000001.1"/>
</dbReference>
<dbReference type="PANTHER" id="PTHR36453:SF1">
    <property type="entry name" value="RIGHT HANDED BETA HELIX DOMAIN-CONTAINING PROTEIN"/>
    <property type="match status" value="1"/>
</dbReference>
<name>A0ABN2MGF9_9MICO</name>
<dbReference type="SUPFAM" id="SSF51126">
    <property type="entry name" value="Pectin lyase-like"/>
    <property type="match status" value="1"/>
</dbReference>
<keyword evidence="3" id="KW-1185">Reference proteome</keyword>
<dbReference type="InterPro" id="IPR012334">
    <property type="entry name" value="Pectin_lyas_fold"/>
</dbReference>